<comment type="similarity">
    <text evidence="4 16 17">Belongs to the OadG family.</text>
</comment>
<comment type="cofactor">
    <cofactor evidence="1 16 17">
        <name>Na(+)</name>
        <dbReference type="ChEBI" id="CHEBI:29101"/>
    </cofactor>
</comment>
<dbReference type="Proteomes" id="UP000252204">
    <property type="component" value="Unassembled WGS sequence"/>
</dbReference>
<dbReference type="NCBIfam" id="TIGR01195">
    <property type="entry name" value="oadG_fam"/>
    <property type="match status" value="1"/>
</dbReference>
<keyword evidence="10 16" id="KW-1133">Transmembrane helix</keyword>
<evidence type="ECO:0000256" key="9">
    <source>
        <dbReference type="ARBA" id="ARBA00022967"/>
    </source>
</evidence>
<dbReference type="GO" id="GO:0015081">
    <property type="term" value="F:sodium ion transmembrane transporter activity"/>
    <property type="evidence" value="ECO:0007669"/>
    <property type="project" value="UniProtKB-UniRule"/>
</dbReference>
<comment type="caution">
    <text evidence="18">The sequence shown here is derived from an EMBL/GenBank/DDBJ whole genome shotgun (WGS) entry which is preliminary data.</text>
</comment>
<organism evidence="18 19">
    <name type="scientific">Vreelandella sulfidaeris</name>
    <dbReference type="NCBI Taxonomy" id="115553"/>
    <lineage>
        <taxon>Bacteria</taxon>
        <taxon>Pseudomonadati</taxon>
        <taxon>Pseudomonadota</taxon>
        <taxon>Gammaproteobacteria</taxon>
        <taxon>Oceanospirillales</taxon>
        <taxon>Halomonadaceae</taxon>
        <taxon>Vreelandella</taxon>
    </lineage>
</organism>
<dbReference type="RefSeq" id="WP_113268684.1">
    <property type="nucleotide sequence ID" value="NZ_QNTU01000002.1"/>
</dbReference>
<dbReference type="Pfam" id="PF04277">
    <property type="entry name" value="OAD_gamma"/>
    <property type="match status" value="1"/>
</dbReference>
<evidence type="ECO:0000256" key="1">
    <source>
        <dbReference type="ARBA" id="ARBA00001959"/>
    </source>
</evidence>
<evidence type="ECO:0000256" key="17">
    <source>
        <dbReference type="RuleBase" id="RU004278"/>
    </source>
</evidence>
<evidence type="ECO:0000256" key="6">
    <source>
        <dbReference type="ARBA" id="ARBA00022448"/>
    </source>
</evidence>
<evidence type="ECO:0000256" key="13">
    <source>
        <dbReference type="ARBA" id="ARBA00023136"/>
    </source>
</evidence>
<evidence type="ECO:0000256" key="2">
    <source>
        <dbReference type="ARBA" id="ARBA00003002"/>
    </source>
</evidence>
<dbReference type="InterPro" id="IPR023424">
    <property type="entry name" value="OadG"/>
</dbReference>
<evidence type="ECO:0000256" key="7">
    <source>
        <dbReference type="ARBA" id="ARBA00022475"/>
    </source>
</evidence>
<comment type="function">
    <text evidence="2 16 17">Catalyzes the decarboxylation of oxaloacetate coupled to Na(+) translocation.</text>
</comment>
<dbReference type="HAMAP" id="MF_00404">
    <property type="entry name" value="OadG"/>
    <property type="match status" value="1"/>
</dbReference>
<feature type="transmembrane region" description="Helical" evidence="16 17">
    <location>
        <begin position="12"/>
        <end position="34"/>
    </location>
</feature>
<dbReference type="EC" id="7.2.4.2" evidence="16"/>
<reference evidence="19" key="1">
    <citation type="submission" date="2018-06" db="EMBL/GenBank/DDBJ databases">
        <title>Whole genome sequencing of four bacterial strains from South Shetland trench revealing bio-synthetic gene clusters.</title>
        <authorList>
            <person name="Abdel-Mageed W.M."/>
            <person name="Lehri B."/>
            <person name="Jarmusch S."/>
            <person name="Miranda K."/>
            <person name="Goodfellow M."/>
            <person name="Jaspars M."/>
            <person name="Karlyshev A.V."/>
        </authorList>
    </citation>
    <scope>NUCLEOTIDE SEQUENCE [LARGE SCALE GENOMIC DNA]</scope>
    <source>
        <strain evidence="19">SST4</strain>
    </source>
</reference>
<gene>
    <name evidence="16" type="primary">oadG</name>
    <name evidence="18" type="ORF">DQ400_04935</name>
</gene>
<protein>
    <recommendedName>
        <fullName evidence="16">Probable oxaloacetate decarboxylase gamma chain</fullName>
        <ecNumber evidence="16">7.2.4.2</ecNumber>
    </recommendedName>
</protein>
<keyword evidence="11 16" id="KW-0915">Sodium</keyword>
<keyword evidence="7 16" id="KW-1003">Cell membrane</keyword>
<keyword evidence="13 16" id="KW-0472">Membrane</keyword>
<keyword evidence="9 16" id="KW-1278">Translocase</keyword>
<evidence type="ECO:0000256" key="8">
    <source>
        <dbReference type="ARBA" id="ARBA00022692"/>
    </source>
</evidence>
<proteinExistence type="inferred from homology"/>
<evidence type="ECO:0000313" key="19">
    <source>
        <dbReference type="Proteomes" id="UP000252204"/>
    </source>
</evidence>
<dbReference type="AlphaFoldDB" id="A0A365TUG7"/>
<dbReference type="OrthoDB" id="5772594at2"/>
<evidence type="ECO:0000256" key="3">
    <source>
        <dbReference type="ARBA" id="ARBA00004162"/>
    </source>
</evidence>
<sequence>MQDLELLQDGLALMALGMGVVFVFLTLLVISVTFMSKLIGRFQPVPVTAVTAKKSPSSHAPSAQNDEVMAVISAAVHRYRSARRH</sequence>
<keyword evidence="6 16" id="KW-0813">Transport</keyword>
<evidence type="ECO:0000256" key="5">
    <source>
        <dbReference type="ARBA" id="ARBA00011869"/>
    </source>
</evidence>
<evidence type="ECO:0000256" key="14">
    <source>
        <dbReference type="ARBA" id="ARBA00023201"/>
    </source>
</evidence>
<dbReference type="InterPro" id="IPR005899">
    <property type="entry name" value="Na_pump_deCOase"/>
</dbReference>
<comment type="subunit">
    <text evidence="5 16">Heterotrimer of an alpha, a beta and a gamma subunit.</text>
</comment>
<dbReference type="GO" id="GO:0005886">
    <property type="term" value="C:plasma membrane"/>
    <property type="evidence" value="ECO:0007669"/>
    <property type="project" value="UniProtKB-SubCell"/>
</dbReference>
<dbReference type="EMBL" id="QNTU01000002">
    <property type="protein sequence ID" value="RBI68715.1"/>
    <property type="molecule type" value="Genomic_DNA"/>
</dbReference>
<evidence type="ECO:0000256" key="16">
    <source>
        <dbReference type="HAMAP-Rule" id="MF_00404"/>
    </source>
</evidence>
<dbReference type="GO" id="GO:0036376">
    <property type="term" value="P:sodium ion export across plasma membrane"/>
    <property type="evidence" value="ECO:0007669"/>
    <property type="project" value="InterPro"/>
</dbReference>
<keyword evidence="14 16" id="KW-0739">Sodium transport</keyword>
<name>A0A365TUG7_9GAMM</name>
<dbReference type="GO" id="GO:0015451">
    <property type="term" value="F:decarboxylation-driven active transmembrane transporter activity"/>
    <property type="evidence" value="ECO:0007669"/>
    <property type="project" value="UniProtKB-EC"/>
</dbReference>
<keyword evidence="8 16" id="KW-0812">Transmembrane</keyword>
<comment type="subcellular location">
    <subcellularLocation>
        <location evidence="3 16 17">Cell membrane</location>
        <topology evidence="3 16 17">Single-pass membrane protein</topology>
    </subcellularLocation>
</comment>
<evidence type="ECO:0000256" key="4">
    <source>
        <dbReference type="ARBA" id="ARBA00005844"/>
    </source>
</evidence>
<evidence type="ECO:0000256" key="12">
    <source>
        <dbReference type="ARBA" id="ARBA00023065"/>
    </source>
</evidence>
<accession>A0A365TUG7</accession>
<keyword evidence="19" id="KW-1185">Reference proteome</keyword>
<keyword evidence="12 16" id="KW-0406">Ion transport</keyword>
<dbReference type="GO" id="GO:0008948">
    <property type="term" value="F:oxaloacetate decarboxylase activity"/>
    <property type="evidence" value="ECO:0007669"/>
    <property type="project" value="UniProtKB-UniRule"/>
</dbReference>
<evidence type="ECO:0000256" key="10">
    <source>
        <dbReference type="ARBA" id="ARBA00022989"/>
    </source>
</evidence>
<evidence type="ECO:0000256" key="11">
    <source>
        <dbReference type="ARBA" id="ARBA00023053"/>
    </source>
</evidence>
<comment type="catalytic activity">
    <reaction evidence="15 16 17">
        <text>oxaloacetate + 2 Na(+)(in) + H(+) = pyruvate + 2 Na(+)(out) + CO2</text>
        <dbReference type="Rhea" id="RHEA:57724"/>
        <dbReference type="ChEBI" id="CHEBI:15361"/>
        <dbReference type="ChEBI" id="CHEBI:15378"/>
        <dbReference type="ChEBI" id="CHEBI:16452"/>
        <dbReference type="ChEBI" id="CHEBI:16526"/>
        <dbReference type="ChEBI" id="CHEBI:29101"/>
        <dbReference type="EC" id="7.2.4.2"/>
    </reaction>
</comment>
<evidence type="ECO:0000256" key="15">
    <source>
        <dbReference type="ARBA" id="ARBA00048176"/>
    </source>
</evidence>
<evidence type="ECO:0000313" key="18">
    <source>
        <dbReference type="EMBL" id="RBI68715.1"/>
    </source>
</evidence>